<feature type="non-terminal residue" evidence="2">
    <location>
        <position position="185"/>
    </location>
</feature>
<dbReference type="InParanoid" id="E2BMS7"/>
<dbReference type="STRING" id="610380.E2BMS7"/>
<dbReference type="PANTHER" id="PTHR46599">
    <property type="entry name" value="PIGGYBAC TRANSPOSABLE ELEMENT-DERIVED PROTEIN 4"/>
    <property type="match status" value="1"/>
</dbReference>
<dbReference type="OMA" id="HEHTNIV"/>
<name>E2BMS7_HARSA</name>
<dbReference type="Pfam" id="PF13843">
    <property type="entry name" value="DDE_Tnp_1_7"/>
    <property type="match status" value="1"/>
</dbReference>
<evidence type="ECO:0000313" key="2">
    <source>
        <dbReference type="EMBL" id="EFN83004.1"/>
    </source>
</evidence>
<organism evidence="3">
    <name type="scientific">Harpegnathos saltator</name>
    <name type="common">Jerdon's jumping ant</name>
    <dbReference type="NCBI Taxonomy" id="610380"/>
    <lineage>
        <taxon>Eukaryota</taxon>
        <taxon>Metazoa</taxon>
        <taxon>Ecdysozoa</taxon>
        <taxon>Arthropoda</taxon>
        <taxon>Hexapoda</taxon>
        <taxon>Insecta</taxon>
        <taxon>Pterygota</taxon>
        <taxon>Neoptera</taxon>
        <taxon>Endopterygota</taxon>
        <taxon>Hymenoptera</taxon>
        <taxon>Apocrita</taxon>
        <taxon>Aculeata</taxon>
        <taxon>Formicoidea</taxon>
        <taxon>Formicidae</taxon>
        <taxon>Ponerinae</taxon>
        <taxon>Ponerini</taxon>
        <taxon>Harpegnathos</taxon>
    </lineage>
</organism>
<evidence type="ECO:0000313" key="3">
    <source>
        <dbReference type="Proteomes" id="UP000008237"/>
    </source>
</evidence>
<keyword evidence="3" id="KW-1185">Reference proteome</keyword>
<proteinExistence type="predicted"/>
<dbReference type="InterPro" id="IPR029526">
    <property type="entry name" value="PGBD"/>
</dbReference>
<feature type="non-terminal residue" evidence="2">
    <location>
        <position position="1"/>
    </location>
</feature>
<feature type="domain" description="PiggyBac transposable element-derived protein" evidence="1">
    <location>
        <begin position="2"/>
        <end position="184"/>
    </location>
</feature>
<dbReference type="AlphaFoldDB" id="E2BMS7"/>
<dbReference type="OrthoDB" id="7681398at2759"/>
<reference evidence="2 3" key="1">
    <citation type="journal article" date="2010" name="Science">
        <title>Genomic comparison of the ants Camponotus floridanus and Harpegnathos saltator.</title>
        <authorList>
            <person name="Bonasio R."/>
            <person name="Zhang G."/>
            <person name="Ye C."/>
            <person name="Mutti N.S."/>
            <person name="Fang X."/>
            <person name="Qin N."/>
            <person name="Donahue G."/>
            <person name="Yang P."/>
            <person name="Li Q."/>
            <person name="Li C."/>
            <person name="Zhang P."/>
            <person name="Huang Z."/>
            <person name="Berger S.L."/>
            <person name="Reinberg D."/>
            <person name="Wang J."/>
            <person name="Liebig J."/>
        </authorList>
    </citation>
    <scope>NUCLEOTIDE SEQUENCE [LARGE SCALE GENOMIC DNA]</scope>
    <source>
        <strain evidence="2 3">R22 G/1</strain>
    </source>
</reference>
<dbReference type="PANTHER" id="PTHR46599:SF6">
    <property type="entry name" value="DUAL SPECIFICITY PHOSPHATASE 26"/>
    <property type="match status" value="1"/>
</dbReference>
<gene>
    <name evidence="2" type="ORF">EAI_14172</name>
</gene>
<accession>E2BMS7</accession>
<dbReference type="Proteomes" id="UP000008237">
    <property type="component" value="Unassembled WGS sequence"/>
</dbReference>
<sequence length="185" mass="21908">QFWEALITDEIFQKIVEHTNQQIEHVCAIMMAKGLLIQSYHEHTNIVEIKAVIGLFYYAGARKDSNVDVHDMWNKKHGLTVYRCTMSRNRFSFLCMCIRFDDKKTRNKNDRFAPIRDIWNIFIENCRNCYNIGKKTTVDEQLLSFRGRCVFRMYIKAKPDKYGLKVITLNDASTFYLYHAIPYLG</sequence>
<evidence type="ECO:0000259" key="1">
    <source>
        <dbReference type="Pfam" id="PF13843"/>
    </source>
</evidence>
<dbReference type="EMBL" id="GL449323">
    <property type="protein sequence ID" value="EFN83004.1"/>
    <property type="molecule type" value="Genomic_DNA"/>
</dbReference>
<protein>
    <submittedName>
        <fullName evidence="2">PiggyBac transposable element-derived protein 4</fullName>
    </submittedName>
</protein>